<proteinExistence type="predicted"/>
<dbReference type="EMBL" id="LT629762">
    <property type="protein sequence ID" value="SDS38874.1"/>
    <property type="molecule type" value="Genomic_DNA"/>
</dbReference>
<protein>
    <submittedName>
        <fullName evidence="2">Phage tail assembly chaperone protein</fullName>
    </submittedName>
</protein>
<dbReference type="AlphaFoldDB" id="A0A1H1RT66"/>
<dbReference type="RefSeq" id="WP_231987133.1">
    <property type="nucleotide sequence ID" value="NZ_LT629762.1"/>
</dbReference>
<dbReference type="STRING" id="1148509.SAMN05216222_1349"/>
<dbReference type="InterPro" id="IPR031893">
    <property type="entry name" value="Phage_tail_APC"/>
</dbReference>
<name>A0A1H1RT66_9PSED</name>
<reference evidence="3" key="1">
    <citation type="submission" date="2016-10" db="EMBL/GenBank/DDBJ databases">
        <authorList>
            <person name="Varghese N."/>
            <person name="Submissions S."/>
        </authorList>
    </citation>
    <scope>NUCLEOTIDE SEQUENCE [LARGE SCALE GENOMIC DNA]</scope>
    <source>
        <strain evidence="3">LMG 26867</strain>
    </source>
</reference>
<evidence type="ECO:0000313" key="3">
    <source>
        <dbReference type="Proteomes" id="UP000198481"/>
    </source>
</evidence>
<sequence>MFYSAQTGGFYSAEIHGARLTMTQDPAWIRPKINIVLLPGESVQVGDELMRNEGEEPTTIRNVLDMSAVPDMLEVVSQNCLIPEDAVEITDECRHEMLRGQSLGKMIAPDDRGYPILIDRPLPSLQEAALAERTWRDARLTATDGVITRHRDELEEGVTTSLTAEQYAELQVYRRKLRDWPQGAEFPLEDHRPVAPTWLSGQLQ</sequence>
<accession>A0A1H1RT66</accession>
<evidence type="ECO:0000313" key="2">
    <source>
        <dbReference type="EMBL" id="SDS38874.1"/>
    </source>
</evidence>
<dbReference type="Pfam" id="PF16778">
    <property type="entry name" value="Phage_tail_APC"/>
    <property type="match status" value="1"/>
</dbReference>
<feature type="domain" description="Phage tail assembly chaperone-like" evidence="1">
    <location>
        <begin position="131"/>
        <end position="196"/>
    </location>
</feature>
<evidence type="ECO:0000259" key="1">
    <source>
        <dbReference type="Pfam" id="PF16778"/>
    </source>
</evidence>
<dbReference type="Proteomes" id="UP000198481">
    <property type="component" value="Chromosome I"/>
</dbReference>
<gene>
    <name evidence="2" type="ORF">SAMN05216222_1349</name>
</gene>
<organism evidence="2 3">
    <name type="scientific">Pseudomonas prosekii</name>
    <dbReference type="NCBI Taxonomy" id="1148509"/>
    <lineage>
        <taxon>Bacteria</taxon>
        <taxon>Pseudomonadati</taxon>
        <taxon>Pseudomonadota</taxon>
        <taxon>Gammaproteobacteria</taxon>
        <taxon>Pseudomonadales</taxon>
        <taxon>Pseudomonadaceae</taxon>
        <taxon>Pseudomonas</taxon>
    </lineage>
</organism>